<dbReference type="GO" id="GO:0006508">
    <property type="term" value="P:proteolysis"/>
    <property type="evidence" value="ECO:0007669"/>
    <property type="project" value="UniProtKB-KW"/>
</dbReference>
<evidence type="ECO:0000256" key="6">
    <source>
        <dbReference type="ARBA" id="ARBA00022833"/>
    </source>
</evidence>
<dbReference type="GO" id="GO:0004222">
    <property type="term" value="F:metalloendopeptidase activity"/>
    <property type="evidence" value="ECO:0007669"/>
    <property type="project" value="InterPro"/>
</dbReference>
<evidence type="ECO:0000256" key="4">
    <source>
        <dbReference type="ARBA" id="ARBA00022723"/>
    </source>
</evidence>
<dbReference type="AlphaFoldDB" id="A0A096BLS6"/>
<evidence type="ECO:0000256" key="2">
    <source>
        <dbReference type="ARBA" id="ARBA00007261"/>
    </source>
</evidence>
<keyword evidence="5" id="KW-0378">Hydrolase</keyword>
<dbReference type="GO" id="GO:0046872">
    <property type="term" value="F:metal ion binding"/>
    <property type="evidence" value="ECO:0007669"/>
    <property type="project" value="UniProtKB-KW"/>
</dbReference>
<evidence type="ECO:0000256" key="7">
    <source>
        <dbReference type="ARBA" id="ARBA00023049"/>
    </source>
</evidence>
<evidence type="ECO:0000256" key="8">
    <source>
        <dbReference type="RuleBase" id="RU004447"/>
    </source>
</evidence>
<dbReference type="SUPFAM" id="SSF63411">
    <property type="entry name" value="LuxS/MPP-like metallohydrolase"/>
    <property type="match status" value="4"/>
</dbReference>
<dbReference type="InterPro" id="IPR011765">
    <property type="entry name" value="Pept_M16_N"/>
</dbReference>
<organism evidence="12 13">
    <name type="scientific">Hoylesella buccalis DNF00853</name>
    <dbReference type="NCBI Taxonomy" id="1401074"/>
    <lineage>
        <taxon>Bacteria</taxon>
        <taxon>Pseudomonadati</taxon>
        <taxon>Bacteroidota</taxon>
        <taxon>Bacteroidia</taxon>
        <taxon>Bacteroidales</taxon>
        <taxon>Prevotellaceae</taxon>
        <taxon>Hoylesella</taxon>
    </lineage>
</organism>
<dbReference type="InterPro" id="IPR011249">
    <property type="entry name" value="Metalloenz_LuxS/M16"/>
</dbReference>
<accession>A0A096BLS6</accession>
<keyword evidence="4" id="KW-0479">Metal-binding</keyword>
<proteinExistence type="inferred from homology"/>
<dbReference type="InterPro" id="IPR007863">
    <property type="entry name" value="Peptidase_M16_C"/>
</dbReference>
<dbReference type="Proteomes" id="UP000029556">
    <property type="component" value="Unassembled WGS sequence"/>
</dbReference>
<keyword evidence="7" id="KW-0482">Metalloprotease</keyword>
<dbReference type="InterPro" id="IPR050626">
    <property type="entry name" value="Peptidase_M16"/>
</dbReference>
<evidence type="ECO:0000259" key="11">
    <source>
        <dbReference type="Pfam" id="PF05193"/>
    </source>
</evidence>
<dbReference type="InterPro" id="IPR001431">
    <property type="entry name" value="Pept_M16_Zn_BS"/>
</dbReference>
<gene>
    <name evidence="12" type="ORF">HMPREF2137_09190</name>
</gene>
<dbReference type="OrthoDB" id="9811314at2"/>
<dbReference type="Gene3D" id="3.30.830.10">
    <property type="entry name" value="Metalloenzyme, LuxS/M16 peptidase-like"/>
    <property type="match status" value="4"/>
</dbReference>
<comment type="caution">
    <text evidence="12">The sequence shown here is derived from an EMBL/GenBank/DDBJ whole genome shotgun (WGS) entry which is preliminary data.</text>
</comment>
<keyword evidence="3" id="KW-0645">Protease</keyword>
<dbReference type="RefSeq" id="WP_036873769.1">
    <property type="nucleotide sequence ID" value="NZ_JRNN01000073.1"/>
</dbReference>
<keyword evidence="6" id="KW-0862">Zinc</keyword>
<reference evidence="12 13" key="1">
    <citation type="submission" date="2014-07" db="EMBL/GenBank/DDBJ databases">
        <authorList>
            <person name="McCorrison J."/>
            <person name="Sanka R."/>
            <person name="Torralba M."/>
            <person name="Gillis M."/>
            <person name="Haft D.H."/>
            <person name="Methe B."/>
            <person name="Sutton G."/>
            <person name="Nelson K.E."/>
        </authorList>
    </citation>
    <scope>NUCLEOTIDE SEQUENCE [LARGE SCALE GENOMIC DNA]</scope>
    <source>
        <strain evidence="12 13">DNF00853</strain>
    </source>
</reference>
<feature type="domain" description="Peptidase M16 C-terminal" evidence="11">
    <location>
        <begin position="254"/>
        <end position="423"/>
    </location>
</feature>
<evidence type="ECO:0000256" key="3">
    <source>
        <dbReference type="ARBA" id="ARBA00022670"/>
    </source>
</evidence>
<dbReference type="Pfam" id="PF05193">
    <property type="entry name" value="Peptidase_M16_C"/>
    <property type="match status" value="2"/>
</dbReference>
<name>A0A096BLS6_9BACT</name>
<evidence type="ECO:0000313" key="13">
    <source>
        <dbReference type="Proteomes" id="UP000029556"/>
    </source>
</evidence>
<dbReference type="EMBL" id="JRNN01000073">
    <property type="protein sequence ID" value="KGF34104.1"/>
    <property type="molecule type" value="Genomic_DNA"/>
</dbReference>
<evidence type="ECO:0000256" key="5">
    <source>
        <dbReference type="ARBA" id="ARBA00022801"/>
    </source>
</evidence>
<feature type="chain" id="PRO_5001924973" evidence="9">
    <location>
        <begin position="22"/>
        <end position="968"/>
    </location>
</feature>
<evidence type="ECO:0000256" key="9">
    <source>
        <dbReference type="SAM" id="SignalP"/>
    </source>
</evidence>
<feature type="domain" description="Peptidase M16 C-terminal" evidence="11">
    <location>
        <begin position="717"/>
        <end position="875"/>
    </location>
</feature>
<feature type="domain" description="Peptidase M16 N-terminal" evidence="10">
    <location>
        <begin position="582"/>
        <end position="673"/>
    </location>
</feature>
<evidence type="ECO:0000259" key="10">
    <source>
        <dbReference type="Pfam" id="PF00675"/>
    </source>
</evidence>
<dbReference type="Pfam" id="PF00675">
    <property type="entry name" value="Peptidase_M16"/>
    <property type="match status" value="2"/>
</dbReference>
<sequence>MRTRLLLSSLLLLLFQCILHAKVYDYQTVTGDPMKARIYTLDNGLKVYLSVNKEKPRIQTYIAVKTGSRNDPAETTGLAHYLEHLMFKGTKQFGTTNAEKEAAYLQDITQRYEKYRLLTDAAERKQAYHEIDSISQLAAQYNIPNEYDKLMAAIGSEGSNAFTSNDITCYVENIPANEVDNWAKIQADRFQNMVVRGFHTELEAVYEEYNIGLSSDGRKQWNALNAKLFPTHPYGTQTTIGTQAHLKNPSIVNIQNYFKRYYVPNNVAICMAGDMNPDEVIATLDKYFGSWKKSPTLSYPTFAPQPDLKASVDTTVVGQEAENVLLAWKFDGAASMQNDTLTLVDKILSNGHAGLLDLNLNQSMKVLESGSFVNALADYSSFCMEGLPKEGQSLEEVKKLLLTEIDNIKRGAFADDLLSSIINNTKRDYYKSLQSNRSRVSMLTDAYINNQRWEDVVNRLDRLAKISKQDIMAFANRHFKDNFVCVYKKQGEDTTQKKIDKPQITPIPSNRNESSAFLRDIQNAHTTPIQPQFLDFKRDLTFTKTKKKLPIVYKHNSDDGLFNLVFNWDFGTTANKEYAVACDYINYLGTSKKSAEDIKREFYKLACSFNITADSRNITILLAGLDENMPKAVKLLNELMTDAKPDAKAYEKYVALTLKARQDNKNNQRSNFNALRRYAMYGPYNQVRNIVSEQELKALQPQHLVDLFQSLKQYEQTVLYYGPTSTQQLSTCLDKLYEPAKNRKPALKNKDYQEQTTPQNEVYIAPYNAKNIYMVMYHNENKPFDVNQVAVGTLFNEYFGGGMNTVVFQELREARGLAYSASAYYNNRPLKGHPEYAQTYIITQNDKMMDCIKVFNNILDTIPQSKAAFDIAKQGLTKQLASLRVTRSGVLQAYLNAKERDLDYDENERIYQALPNITMQDIVNFEQKNMARKPYRYVILGDEKNLNMEALQKIGNIKRLSTEEIFGY</sequence>
<keyword evidence="9" id="KW-0732">Signal</keyword>
<dbReference type="PANTHER" id="PTHR43690">
    <property type="entry name" value="NARDILYSIN"/>
    <property type="match status" value="1"/>
</dbReference>
<feature type="domain" description="Peptidase M16 N-terminal" evidence="10">
    <location>
        <begin position="51"/>
        <end position="96"/>
    </location>
</feature>
<protein>
    <submittedName>
        <fullName evidence="12">Peptidase M16</fullName>
    </submittedName>
</protein>
<dbReference type="PANTHER" id="PTHR43690:SF17">
    <property type="entry name" value="PROTEIN YHJJ"/>
    <property type="match status" value="1"/>
</dbReference>
<comment type="cofactor">
    <cofactor evidence="1">
        <name>Zn(2+)</name>
        <dbReference type="ChEBI" id="CHEBI:29105"/>
    </cofactor>
</comment>
<evidence type="ECO:0000313" key="12">
    <source>
        <dbReference type="EMBL" id="KGF34104.1"/>
    </source>
</evidence>
<feature type="signal peptide" evidence="9">
    <location>
        <begin position="1"/>
        <end position="21"/>
    </location>
</feature>
<evidence type="ECO:0000256" key="1">
    <source>
        <dbReference type="ARBA" id="ARBA00001947"/>
    </source>
</evidence>
<dbReference type="PROSITE" id="PS00143">
    <property type="entry name" value="INSULINASE"/>
    <property type="match status" value="1"/>
</dbReference>
<comment type="similarity">
    <text evidence="2 8">Belongs to the peptidase M16 family.</text>
</comment>